<sequence>MIKLFLHNLCDIAGVPAIPDPRSVLDYFSDVFKTKVLGQGWESLMGVGGHQKSDLIMRGRSGSWVYPFGGPNTDKCIEDYKNYITYFTMSLPAEPLELILRGDPFLVEDLE</sequence>
<proteinExistence type="predicted"/>
<evidence type="ECO:0000313" key="2">
    <source>
        <dbReference type="Proteomes" id="UP000472277"/>
    </source>
</evidence>
<protein>
    <submittedName>
        <fullName evidence="1">Uncharacterized protein</fullName>
    </submittedName>
</protein>
<accession>A0A674EEN9</accession>
<dbReference type="GeneTree" id="ENSGT01000000221157"/>
<name>A0A674EEN9_SALTR</name>
<dbReference type="Proteomes" id="UP000472277">
    <property type="component" value="Chromosome 16"/>
</dbReference>
<reference evidence="1" key="2">
    <citation type="submission" date="2025-09" db="UniProtKB">
        <authorList>
            <consortium name="Ensembl"/>
        </authorList>
    </citation>
    <scope>IDENTIFICATION</scope>
</reference>
<dbReference type="Ensembl" id="ENSSTUT00000114103.1">
    <property type="protein sequence ID" value="ENSSTUP00000106471.1"/>
    <property type="gene ID" value="ENSSTUG00000047436.1"/>
</dbReference>
<reference evidence="1" key="1">
    <citation type="submission" date="2025-08" db="UniProtKB">
        <authorList>
            <consortium name="Ensembl"/>
        </authorList>
    </citation>
    <scope>IDENTIFICATION</scope>
</reference>
<evidence type="ECO:0000313" key="1">
    <source>
        <dbReference type="Ensembl" id="ENSSTUP00000106471.1"/>
    </source>
</evidence>
<dbReference type="AlphaFoldDB" id="A0A674EEN9"/>
<dbReference type="InParanoid" id="A0A674EEN9"/>
<organism evidence="1 2">
    <name type="scientific">Salmo trutta</name>
    <name type="common">Brown trout</name>
    <dbReference type="NCBI Taxonomy" id="8032"/>
    <lineage>
        <taxon>Eukaryota</taxon>
        <taxon>Metazoa</taxon>
        <taxon>Chordata</taxon>
        <taxon>Craniata</taxon>
        <taxon>Vertebrata</taxon>
        <taxon>Euteleostomi</taxon>
        <taxon>Actinopterygii</taxon>
        <taxon>Neopterygii</taxon>
        <taxon>Teleostei</taxon>
        <taxon>Protacanthopterygii</taxon>
        <taxon>Salmoniformes</taxon>
        <taxon>Salmonidae</taxon>
        <taxon>Salmoninae</taxon>
        <taxon>Salmo</taxon>
    </lineage>
</organism>
<keyword evidence="2" id="KW-1185">Reference proteome</keyword>